<dbReference type="AlphaFoldDB" id="A0A3B1BX62"/>
<evidence type="ECO:0000259" key="1">
    <source>
        <dbReference type="Pfam" id="PF04453"/>
    </source>
</evidence>
<name>A0A3B1BX62_9ZZZZ</name>
<gene>
    <name evidence="2" type="ORF">MNBD_IGNAVI01-2342</name>
</gene>
<accession>A0A3B1BX62</accession>
<dbReference type="InterPro" id="IPR007543">
    <property type="entry name" value="LptD_C"/>
</dbReference>
<proteinExistence type="predicted"/>
<reference evidence="2" key="1">
    <citation type="submission" date="2018-06" db="EMBL/GenBank/DDBJ databases">
        <authorList>
            <person name="Zhirakovskaya E."/>
        </authorList>
    </citation>
    <scope>NUCLEOTIDE SEQUENCE</scope>
</reference>
<evidence type="ECO:0000313" key="2">
    <source>
        <dbReference type="EMBL" id="VAX15270.1"/>
    </source>
</evidence>
<organism evidence="2">
    <name type="scientific">hydrothermal vent metagenome</name>
    <dbReference type="NCBI Taxonomy" id="652676"/>
    <lineage>
        <taxon>unclassified sequences</taxon>
        <taxon>metagenomes</taxon>
        <taxon>ecological metagenomes</taxon>
    </lineage>
</organism>
<sequence length="422" mass="49105">MKTKFLVFAAMLLFQTFITAQNFNGRISSSVYSFERHDVTESYQYLRTFQSLMLNANYGKFSIKTRVNYETDVAKKLVNDPRVRFYNLYLEGRNLFDLLSFRVGRISLFNNVSSGTYDGGDIKFKYKGYKLHLFYGGNVPAYQKFEITNDWKNNYVFSGKLDITAVENFRFALSYVDKNYTFAGYETIRLDENLNPMVYLIQNHSNQYKFASGEISYRSPKAFNLFARYDYDLNFNTTSRIEFNGRYDKVKDWGFTLYYNYRAPKIRYNSIFAVFDFANTHEIEGGVEYKINTALTVVGKFGNVIYKDDNSQRFTIGLNSTLGSISYRKTFGYAGELDAISLYTAKTFLEGLLTPSIGLGYTSYKLSADSETSKIISLLAGFNVRPLRVLSFDLQGQFFNNKIYKDDYRLLFKLNYWFNVNI</sequence>
<protein>
    <recommendedName>
        <fullName evidence="1">LptD C-terminal domain-containing protein</fullName>
    </recommendedName>
</protein>
<dbReference type="Pfam" id="PF04453">
    <property type="entry name" value="LptD"/>
    <property type="match status" value="1"/>
</dbReference>
<feature type="domain" description="LptD C-terminal" evidence="1">
    <location>
        <begin position="213"/>
        <end position="293"/>
    </location>
</feature>
<dbReference type="EMBL" id="UOGD01000012">
    <property type="protein sequence ID" value="VAX15270.1"/>
    <property type="molecule type" value="Genomic_DNA"/>
</dbReference>